<evidence type="ECO:0000313" key="2">
    <source>
        <dbReference type="Proteomes" id="UP001234798"/>
    </source>
</evidence>
<dbReference type="Proteomes" id="UP001234798">
    <property type="component" value="Chromosome"/>
</dbReference>
<reference evidence="1 2" key="1">
    <citation type="submission" date="2023-08" db="EMBL/GenBank/DDBJ databases">
        <title>Achromobacter seleniivolatilans sp. nov., isolated from seleniferous soil.</title>
        <authorList>
            <person name="Zhang S."/>
            <person name="Li K."/>
            <person name="Peng J."/>
            <person name="Zhao Q."/>
            <person name="Wang H."/>
            <person name="Guo Y."/>
        </authorList>
    </citation>
    <scope>NUCLEOTIDE SEQUENCE [LARGE SCALE GENOMIC DNA]</scope>
    <source>
        <strain evidence="1 2">R39</strain>
    </source>
</reference>
<protein>
    <submittedName>
        <fullName evidence="1">Uncharacterized protein</fullName>
    </submittedName>
</protein>
<dbReference type="RefSeq" id="WP_306948071.1">
    <property type="nucleotide sequence ID" value="NZ_CP132976.1"/>
</dbReference>
<keyword evidence="2" id="KW-1185">Reference proteome</keyword>
<dbReference type="EMBL" id="CP132976">
    <property type="protein sequence ID" value="WMD22802.1"/>
    <property type="molecule type" value="Genomic_DNA"/>
</dbReference>
<name>A0ABY9MAI5_9BURK</name>
<organism evidence="1 2">
    <name type="scientific">Achromobacter seleniivolatilans</name>
    <dbReference type="NCBI Taxonomy" id="3047478"/>
    <lineage>
        <taxon>Bacteria</taxon>
        <taxon>Pseudomonadati</taxon>
        <taxon>Pseudomonadota</taxon>
        <taxon>Betaproteobacteria</taxon>
        <taxon>Burkholderiales</taxon>
        <taxon>Alcaligenaceae</taxon>
        <taxon>Achromobacter</taxon>
    </lineage>
</organism>
<accession>A0ABY9MAI5</accession>
<proteinExistence type="predicted"/>
<gene>
    <name evidence="1" type="ORF">RAS12_10640</name>
</gene>
<sequence length="119" mass="13561">MPPRVDHIRTYFQNLISEDELSLLLKSGNSFVLENVVDMAGTLKLCEEKLALQGLTCRIEENRTSWTEDGLHLVPGPVSLIIAAWKLIKLFLLRHRDSRARVVIVKNPNALHFQFRVVG</sequence>
<evidence type="ECO:0000313" key="1">
    <source>
        <dbReference type="EMBL" id="WMD22802.1"/>
    </source>
</evidence>